<reference evidence="3" key="2">
    <citation type="journal article" date="2021" name="PeerJ">
        <title>Extensive microbial diversity within the chicken gut microbiome revealed by metagenomics and culture.</title>
        <authorList>
            <person name="Gilroy R."/>
            <person name="Ravi A."/>
            <person name="Getino M."/>
            <person name="Pursley I."/>
            <person name="Horton D.L."/>
            <person name="Alikhan N.F."/>
            <person name="Baker D."/>
            <person name="Gharbi K."/>
            <person name="Hall N."/>
            <person name="Watson M."/>
            <person name="Adriaenssens E.M."/>
            <person name="Foster-Nyarko E."/>
            <person name="Jarju S."/>
            <person name="Secka A."/>
            <person name="Antonio M."/>
            <person name="Oren A."/>
            <person name="Chaudhuri R.R."/>
            <person name="La Ragione R."/>
            <person name="Hildebrand F."/>
            <person name="Pallen M.J."/>
        </authorList>
    </citation>
    <scope>NUCLEOTIDE SEQUENCE</scope>
    <source>
        <strain evidence="3">ChiSxjej2B14-6234</strain>
    </source>
</reference>
<proteinExistence type="predicted"/>
<dbReference type="Proteomes" id="UP000886887">
    <property type="component" value="Unassembled WGS sequence"/>
</dbReference>
<evidence type="ECO:0000259" key="2">
    <source>
        <dbReference type="PROSITE" id="PS50846"/>
    </source>
</evidence>
<evidence type="ECO:0000313" key="3">
    <source>
        <dbReference type="EMBL" id="HIQ71610.1"/>
    </source>
</evidence>
<dbReference type="InterPro" id="IPR036163">
    <property type="entry name" value="HMA_dom_sf"/>
</dbReference>
<protein>
    <submittedName>
        <fullName evidence="3">Cation transporter</fullName>
    </submittedName>
</protein>
<dbReference type="InterPro" id="IPR017969">
    <property type="entry name" value="Heavy-metal-associated_CS"/>
</dbReference>
<dbReference type="GO" id="GO:0046872">
    <property type="term" value="F:metal ion binding"/>
    <property type="evidence" value="ECO:0007669"/>
    <property type="project" value="UniProtKB-KW"/>
</dbReference>
<organism evidence="3 4">
    <name type="scientific">Candidatus Onthenecus intestinigallinarum</name>
    <dbReference type="NCBI Taxonomy" id="2840875"/>
    <lineage>
        <taxon>Bacteria</taxon>
        <taxon>Bacillati</taxon>
        <taxon>Bacillota</taxon>
        <taxon>Clostridia</taxon>
        <taxon>Eubacteriales</taxon>
        <taxon>Candidatus Onthenecus</taxon>
    </lineage>
</organism>
<dbReference type="SUPFAM" id="SSF55008">
    <property type="entry name" value="HMA, heavy metal-associated domain"/>
    <property type="match status" value="1"/>
</dbReference>
<gene>
    <name evidence="3" type="ORF">IAB73_05310</name>
</gene>
<dbReference type="Gene3D" id="3.30.70.100">
    <property type="match status" value="1"/>
</dbReference>
<dbReference type="Pfam" id="PF00403">
    <property type="entry name" value="HMA"/>
    <property type="match status" value="1"/>
</dbReference>
<dbReference type="PROSITE" id="PS01047">
    <property type="entry name" value="HMA_1"/>
    <property type="match status" value="1"/>
</dbReference>
<name>A0A9D0ZBP6_9FIRM</name>
<dbReference type="InterPro" id="IPR006121">
    <property type="entry name" value="HMA_dom"/>
</dbReference>
<dbReference type="EMBL" id="DVFJ01000015">
    <property type="protein sequence ID" value="HIQ71610.1"/>
    <property type="molecule type" value="Genomic_DNA"/>
</dbReference>
<comment type="caution">
    <text evidence="3">The sequence shown here is derived from an EMBL/GenBank/DDBJ whole genome shotgun (WGS) entry which is preliminary data.</text>
</comment>
<accession>A0A9D0ZBP6</accession>
<keyword evidence="1" id="KW-0479">Metal-binding</keyword>
<dbReference type="CDD" id="cd00371">
    <property type="entry name" value="HMA"/>
    <property type="match status" value="1"/>
</dbReference>
<sequence length="72" mass="7942">MQVRKTFNITGLDCAHCAVKLEDALRKIDGVEDVRINFLLQKLSLQAPDGRLDDVLGQALQVCRKAGCSVML</sequence>
<evidence type="ECO:0000313" key="4">
    <source>
        <dbReference type="Proteomes" id="UP000886887"/>
    </source>
</evidence>
<evidence type="ECO:0000256" key="1">
    <source>
        <dbReference type="ARBA" id="ARBA00022723"/>
    </source>
</evidence>
<dbReference type="PROSITE" id="PS50846">
    <property type="entry name" value="HMA_2"/>
    <property type="match status" value="1"/>
</dbReference>
<feature type="domain" description="HMA" evidence="2">
    <location>
        <begin position="3"/>
        <end position="71"/>
    </location>
</feature>
<reference evidence="3" key="1">
    <citation type="submission" date="2020-10" db="EMBL/GenBank/DDBJ databases">
        <authorList>
            <person name="Gilroy R."/>
        </authorList>
    </citation>
    <scope>NUCLEOTIDE SEQUENCE</scope>
    <source>
        <strain evidence="3">ChiSxjej2B14-6234</strain>
    </source>
</reference>
<dbReference type="AlphaFoldDB" id="A0A9D0ZBP6"/>